<evidence type="ECO:0000313" key="3">
    <source>
        <dbReference type="EMBL" id="MFD2935108.1"/>
    </source>
</evidence>
<dbReference type="GO" id="GO:0016491">
    <property type="term" value="F:oxidoreductase activity"/>
    <property type="evidence" value="ECO:0007669"/>
    <property type="project" value="UniProtKB-KW"/>
</dbReference>
<dbReference type="Pfam" id="PF01266">
    <property type="entry name" value="DAO"/>
    <property type="match status" value="1"/>
</dbReference>
<evidence type="ECO:0000313" key="4">
    <source>
        <dbReference type="Proteomes" id="UP001597512"/>
    </source>
</evidence>
<evidence type="ECO:0000259" key="2">
    <source>
        <dbReference type="Pfam" id="PF01266"/>
    </source>
</evidence>
<dbReference type="Gene3D" id="3.50.50.60">
    <property type="entry name" value="FAD/NAD(P)-binding domain"/>
    <property type="match status" value="1"/>
</dbReference>
<name>A0ABW6ALY1_9BACT</name>
<dbReference type="RefSeq" id="WP_381502400.1">
    <property type="nucleotide sequence ID" value="NZ_JBHUOM010000012.1"/>
</dbReference>
<dbReference type="Gene3D" id="3.30.9.10">
    <property type="entry name" value="D-Amino Acid Oxidase, subunit A, domain 2"/>
    <property type="match status" value="1"/>
</dbReference>
<accession>A0ABW6ALY1</accession>
<dbReference type="EC" id="1.-.-.-" evidence="3"/>
<dbReference type="PANTHER" id="PTHR13847">
    <property type="entry name" value="SARCOSINE DEHYDROGENASE-RELATED"/>
    <property type="match status" value="1"/>
</dbReference>
<keyword evidence="4" id="KW-1185">Reference proteome</keyword>
<feature type="domain" description="FAD dependent oxidoreductase" evidence="2">
    <location>
        <begin position="8"/>
        <end position="339"/>
    </location>
</feature>
<protein>
    <submittedName>
        <fullName evidence="3">NAD(P)/FAD-dependent oxidoreductase</fullName>
        <ecNumber evidence="3">1.-.-.-</ecNumber>
    </submittedName>
</protein>
<dbReference type="InterPro" id="IPR006076">
    <property type="entry name" value="FAD-dep_OxRdtase"/>
</dbReference>
<evidence type="ECO:0000256" key="1">
    <source>
        <dbReference type="ARBA" id="ARBA00023002"/>
    </source>
</evidence>
<gene>
    <name evidence="3" type="ORF">ACFS25_15050</name>
</gene>
<sequence>MISKSPHIVVVGAGIVGASLAYHLVRKNARVTLIDKAPNSASGATEKSFAWITVTHDAPETYISLRQQAIADWHRVEDELKGQLNVDWSGALTWREDPAETVRMAGKLINSGYQVHLVDQQQIRLLEPNLKIVPAQAILAENEGAIDARLTTELLITAARQAGADCQLGNEVLSLMTNGSRITGVITANGKITADTVVLAAGVNTTTLCQPLDVTLPINISPAILIAFHTPHQFVNRIISNPFMDIRAASATLTLSAAEYTDESIENNPQAIAQRSLEQLKAHWQGAGQINVTNVMIGKRPIPQDGLPIIGRTPHIEGLYVSVMHAGVTLAAVAGRLAAGEILSDQDDFLLSSYRPSRFN</sequence>
<organism evidence="3 4">
    <name type="scientific">Spirosoma flavum</name>
    <dbReference type="NCBI Taxonomy" id="2048557"/>
    <lineage>
        <taxon>Bacteria</taxon>
        <taxon>Pseudomonadati</taxon>
        <taxon>Bacteroidota</taxon>
        <taxon>Cytophagia</taxon>
        <taxon>Cytophagales</taxon>
        <taxon>Cytophagaceae</taxon>
        <taxon>Spirosoma</taxon>
    </lineage>
</organism>
<comment type="caution">
    <text evidence="3">The sequence shown here is derived from an EMBL/GenBank/DDBJ whole genome shotgun (WGS) entry which is preliminary data.</text>
</comment>
<dbReference type="EMBL" id="JBHUOM010000012">
    <property type="protein sequence ID" value="MFD2935108.1"/>
    <property type="molecule type" value="Genomic_DNA"/>
</dbReference>
<reference evidence="4" key="1">
    <citation type="journal article" date="2019" name="Int. J. Syst. Evol. Microbiol.">
        <title>The Global Catalogue of Microorganisms (GCM) 10K type strain sequencing project: providing services to taxonomists for standard genome sequencing and annotation.</title>
        <authorList>
            <consortium name="The Broad Institute Genomics Platform"/>
            <consortium name="The Broad Institute Genome Sequencing Center for Infectious Disease"/>
            <person name="Wu L."/>
            <person name="Ma J."/>
        </authorList>
    </citation>
    <scope>NUCLEOTIDE SEQUENCE [LARGE SCALE GENOMIC DNA]</scope>
    <source>
        <strain evidence="4">KCTC 52490</strain>
    </source>
</reference>
<dbReference type="PANTHER" id="PTHR13847:SF289">
    <property type="entry name" value="GLYCINE OXIDASE"/>
    <property type="match status" value="1"/>
</dbReference>
<dbReference type="Proteomes" id="UP001597512">
    <property type="component" value="Unassembled WGS sequence"/>
</dbReference>
<dbReference type="InterPro" id="IPR036188">
    <property type="entry name" value="FAD/NAD-bd_sf"/>
</dbReference>
<dbReference type="SUPFAM" id="SSF51905">
    <property type="entry name" value="FAD/NAD(P)-binding domain"/>
    <property type="match status" value="1"/>
</dbReference>
<keyword evidence="1 3" id="KW-0560">Oxidoreductase</keyword>
<proteinExistence type="predicted"/>